<name>A0ABS5CBL9_9BACL</name>
<evidence type="ECO:0000259" key="3">
    <source>
        <dbReference type="Pfam" id="PF13439"/>
    </source>
</evidence>
<dbReference type="PANTHER" id="PTHR45947:SF3">
    <property type="entry name" value="SULFOQUINOVOSYL TRANSFERASE SQD2"/>
    <property type="match status" value="1"/>
</dbReference>
<sequence>MTKRRKIVLVSGVFPPGIGGMQNYYFNLSLHSKHKMTVIAPEYPGSGAFDQGLPFRIHRGPFLQEERVNLTSWGRLFRLVRRTLRSEEPDVTLYGYVLIGFIGLLFRVFGGRRYVISTHGMDMLMFRRFMGLNAIVKLILRNADGVLTNSHFTKKLVEDYGVDPRRIGIVNPGVERVFEKQPIEYELARAHGLEGKYVLLSVGRLVTRKGHDRVIQAMPSILERIPNAVYLIVGDGPDRQRLEQLARSTGVAGDVLFAGRVSGSERLNAYYNLSHQFIMVSRELGRGDAEGFGIVYLEAASVGIPVIAGRSGGASEAVLDGVTGLLVDPQSTEEIAESVVRLAKDTKLRERLVRDGCHRAKSEFQHEVLGEKFDRYIARICALPAPAMARLRLLRESARENVR</sequence>
<keyword evidence="1" id="KW-1133">Transmembrane helix</keyword>
<feature type="transmembrane region" description="Helical" evidence="1">
    <location>
        <begin position="91"/>
        <end position="109"/>
    </location>
</feature>
<gene>
    <name evidence="4" type="ORF">I8J30_10210</name>
</gene>
<dbReference type="EMBL" id="JAGKSP010000003">
    <property type="protein sequence ID" value="MBP3963072.1"/>
    <property type="molecule type" value="Genomic_DNA"/>
</dbReference>
<accession>A0ABS5CBL9</accession>
<reference evidence="4 5" key="1">
    <citation type="submission" date="2021-04" db="EMBL/GenBank/DDBJ databases">
        <title>Paenibacillus sp. DLE-14 whole genome sequence.</title>
        <authorList>
            <person name="Ham Y.J."/>
        </authorList>
    </citation>
    <scope>NUCLEOTIDE SEQUENCE [LARGE SCALE GENOMIC DNA]</scope>
    <source>
        <strain evidence="4 5">DLE-14</strain>
    </source>
</reference>
<evidence type="ECO:0000256" key="1">
    <source>
        <dbReference type="SAM" id="Phobius"/>
    </source>
</evidence>
<evidence type="ECO:0000259" key="2">
    <source>
        <dbReference type="Pfam" id="PF00534"/>
    </source>
</evidence>
<feature type="domain" description="Glycosyltransferase subfamily 4-like N-terminal" evidence="3">
    <location>
        <begin position="18"/>
        <end position="175"/>
    </location>
</feature>
<evidence type="ECO:0000313" key="5">
    <source>
        <dbReference type="Proteomes" id="UP000673394"/>
    </source>
</evidence>
<proteinExistence type="predicted"/>
<dbReference type="Pfam" id="PF00534">
    <property type="entry name" value="Glycos_transf_1"/>
    <property type="match status" value="1"/>
</dbReference>
<dbReference type="CDD" id="cd03801">
    <property type="entry name" value="GT4_PimA-like"/>
    <property type="match status" value="1"/>
</dbReference>
<dbReference type="RefSeq" id="WP_210657884.1">
    <property type="nucleotide sequence ID" value="NZ_JAGKSP010000003.1"/>
</dbReference>
<keyword evidence="1" id="KW-0812">Transmembrane</keyword>
<dbReference type="SUPFAM" id="SSF53756">
    <property type="entry name" value="UDP-Glycosyltransferase/glycogen phosphorylase"/>
    <property type="match status" value="1"/>
</dbReference>
<feature type="domain" description="Glycosyl transferase family 1" evidence="2">
    <location>
        <begin position="191"/>
        <end position="355"/>
    </location>
</feature>
<organism evidence="4 5">
    <name type="scientific">Paenibacillus lignilyticus</name>
    <dbReference type="NCBI Taxonomy" id="1172615"/>
    <lineage>
        <taxon>Bacteria</taxon>
        <taxon>Bacillati</taxon>
        <taxon>Bacillota</taxon>
        <taxon>Bacilli</taxon>
        <taxon>Bacillales</taxon>
        <taxon>Paenibacillaceae</taxon>
        <taxon>Paenibacillus</taxon>
    </lineage>
</organism>
<protein>
    <submittedName>
        <fullName evidence="4">Glycosyltransferase family 4 protein</fullName>
    </submittedName>
</protein>
<dbReference type="Proteomes" id="UP000673394">
    <property type="component" value="Unassembled WGS sequence"/>
</dbReference>
<dbReference type="PANTHER" id="PTHR45947">
    <property type="entry name" value="SULFOQUINOVOSYL TRANSFERASE SQD2"/>
    <property type="match status" value="1"/>
</dbReference>
<keyword evidence="5" id="KW-1185">Reference proteome</keyword>
<dbReference type="InterPro" id="IPR050194">
    <property type="entry name" value="Glycosyltransferase_grp1"/>
</dbReference>
<feature type="transmembrane region" description="Helical" evidence="1">
    <location>
        <begin position="7"/>
        <end position="26"/>
    </location>
</feature>
<dbReference type="InterPro" id="IPR001296">
    <property type="entry name" value="Glyco_trans_1"/>
</dbReference>
<comment type="caution">
    <text evidence="4">The sequence shown here is derived from an EMBL/GenBank/DDBJ whole genome shotgun (WGS) entry which is preliminary data.</text>
</comment>
<dbReference type="Pfam" id="PF13439">
    <property type="entry name" value="Glyco_transf_4"/>
    <property type="match status" value="1"/>
</dbReference>
<dbReference type="Gene3D" id="3.40.50.2000">
    <property type="entry name" value="Glycogen Phosphorylase B"/>
    <property type="match status" value="2"/>
</dbReference>
<dbReference type="InterPro" id="IPR028098">
    <property type="entry name" value="Glyco_trans_4-like_N"/>
</dbReference>
<evidence type="ECO:0000313" key="4">
    <source>
        <dbReference type="EMBL" id="MBP3963072.1"/>
    </source>
</evidence>
<keyword evidence="1" id="KW-0472">Membrane</keyword>